<sequence>MKSILALFAVLALLLIANTSHARPVSGEYWHVMNDEAMPMIQDLVDIRNSADFVLSERKGDTKVTEEIVYEKLTVNESDPIPDTTMAW</sequence>
<name>A0AAF1B744_DAUCS</name>
<dbReference type="Proteomes" id="UP000077755">
    <property type="component" value="Chromosome 6"/>
</dbReference>
<feature type="chain" id="PRO_5042014592" description="Cysteine proteinase inhibitor" evidence="1">
    <location>
        <begin position="23"/>
        <end position="88"/>
    </location>
</feature>
<evidence type="ECO:0008006" key="4">
    <source>
        <dbReference type="Google" id="ProtNLM"/>
    </source>
</evidence>
<keyword evidence="3" id="KW-1185">Reference proteome</keyword>
<evidence type="ECO:0000313" key="2">
    <source>
        <dbReference type="EMBL" id="WOH07088.1"/>
    </source>
</evidence>
<dbReference type="EMBL" id="CP093348">
    <property type="protein sequence ID" value="WOH07088.1"/>
    <property type="molecule type" value="Genomic_DNA"/>
</dbReference>
<reference evidence="2" key="2">
    <citation type="submission" date="2022-03" db="EMBL/GenBank/DDBJ databases">
        <title>Draft title - Genomic analysis of global carrot germplasm unveils the trajectory of domestication and the origin of high carotenoid orange carrot.</title>
        <authorList>
            <person name="Iorizzo M."/>
            <person name="Ellison S."/>
            <person name="Senalik D."/>
            <person name="Macko-Podgorni A."/>
            <person name="Grzebelus D."/>
            <person name="Bostan H."/>
            <person name="Rolling W."/>
            <person name="Curaba J."/>
            <person name="Simon P."/>
        </authorList>
    </citation>
    <scope>NUCLEOTIDE SEQUENCE</scope>
    <source>
        <tissue evidence="2">Leaf</tissue>
    </source>
</reference>
<keyword evidence="1" id="KW-0732">Signal</keyword>
<evidence type="ECO:0000313" key="3">
    <source>
        <dbReference type="Proteomes" id="UP000077755"/>
    </source>
</evidence>
<reference evidence="2" key="1">
    <citation type="journal article" date="2016" name="Nat. Genet.">
        <title>A high-quality carrot genome assembly provides new insights into carotenoid accumulation and asterid genome evolution.</title>
        <authorList>
            <person name="Iorizzo M."/>
            <person name="Ellison S."/>
            <person name="Senalik D."/>
            <person name="Zeng P."/>
            <person name="Satapoomin P."/>
            <person name="Huang J."/>
            <person name="Bowman M."/>
            <person name="Iovene M."/>
            <person name="Sanseverino W."/>
            <person name="Cavagnaro P."/>
            <person name="Yildiz M."/>
            <person name="Macko-Podgorni A."/>
            <person name="Moranska E."/>
            <person name="Grzebelus E."/>
            <person name="Grzebelus D."/>
            <person name="Ashrafi H."/>
            <person name="Zheng Z."/>
            <person name="Cheng S."/>
            <person name="Spooner D."/>
            <person name="Van Deynze A."/>
            <person name="Simon P."/>
        </authorList>
    </citation>
    <scope>NUCLEOTIDE SEQUENCE</scope>
    <source>
        <tissue evidence="2">Leaf</tissue>
    </source>
</reference>
<evidence type="ECO:0000256" key="1">
    <source>
        <dbReference type="SAM" id="SignalP"/>
    </source>
</evidence>
<feature type="signal peptide" evidence="1">
    <location>
        <begin position="1"/>
        <end position="22"/>
    </location>
</feature>
<protein>
    <recommendedName>
        <fullName evidence="4">Cysteine proteinase inhibitor</fullName>
    </recommendedName>
</protein>
<dbReference type="AlphaFoldDB" id="A0AAF1B744"/>
<organism evidence="2 3">
    <name type="scientific">Daucus carota subsp. sativus</name>
    <name type="common">Carrot</name>
    <dbReference type="NCBI Taxonomy" id="79200"/>
    <lineage>
        <taxon>Eukaryota</taxon>
        <taxon>Viridiplantae</taxon>
        <taxon>Streptophyta</taxon>
        <taxon>Embryophyta</taxon>
        <taxon>Tracheophyta</taxon>
        <taxon>Spermatophyta</taxon>
        <taxon>Magnoliopsida</taxon>
        <taxon>eudicotyledons</taxon>
        <taxon>Gunneridae</taxon>
        <taxon>Pentapetalae</taxon>
        <taxon>asterids</taxon>
        <taxon>campanulids</taxon>
        <taxon>Apiales</taxon>
        <taxon>Apiaceae</taxon>
        <taxon>Apioideae</taxon>
        <taxon>Scandiceae</taxon>
        <taxon>Daucinae</taxon>
        <taxon>Daucus</taxon>
        <taxon>Daucus sect. Daucus</taxon>
    </lineage>
</organism>
<accession>A0AAF1B744</accession>
<dbReference type="KEGG" id="dcr:108226657"/>
<gene>
    <name evidence="2" type="ORF">DCAR_0626517</name>
</gene>
<proteinExistence type="predicted"/>